<dbReference type="KEGG" id="goq:ACH46_07020"/>
<dbReference type="EMBL" id="CP011853">
    <property type="protein sequence ID" value="ALG84298.1"/>
    <property type="molecule type" value="Genomic_DNA"/>
</dbReference>
<keyword evidence="4" id="KW-0812">Transmembrane</keyword>
<keyword evidence="2" id="KW-0328">Glycosyltransferase</keyword>
<keyword evidence="4" id="KW-1133">Transmembrane helix</keyword>
<dbReference type="GO" id="GO:0016757">
    <property type="term" value="F:glycosyltransferase activity"/>
    <property type="evidence" value="ECO:0007669"/>
    <property type="project" value="UniProtKB-KW"/>
</dbReference>
<feature type="transmembrane region" description="Helical" evidence="4">
    <location>
        <begin position="296"/>
        <end position="313"/>
    </location>
</feature>
<name>A0A0N9N115_9ACTN</name>
<organism evidence="6 7">
    <name type="scientific">Gordonia phthalatica</name>
    <dbReference type="NCBI Taxonomy" id="1136941"/>
    <lineage>
        <taxon>Bacteria</taxon>
        <taxon>Bacillati</taxon>
        <taxon>Actinomycetota</taxon>
        <taxon>Actinomycetes</taxon>
        <taxon>Mycobacteriales</taxon>
        <taxon>Gordoniaceae</taxon>
        <taxon>Gordonia</taxon>
    </lineage>
</organism>
<keyword evidence="3" id="KW-0808">Transferase</keyword>
<dbReference type="Proteomes" id="UP000063789">
    <property type="component" value="Chromosome"/>
</dbReference>
<dbReference type="Gene3D" id="3.90.550.10">
    <property type="entry name" value="Spore Coat Polysaccharide Biosynthesis Protein SpsA, Chain A"/>
    <property type="match status" value="1"/>
</dbReference>
<dbReference type="Pfam" id="PF13632">
    <property type="entry name" value="Glyco_trans_2_3"/>
    <property type="match status" value="1"/>
</dbReference>
<protein>
    <recommendedName>
        <fullName evidence="5">Glycosyltransferase 2-like domain-containing protein</fullName>
    </recommendedName>
</protein>
<dbReference type="SUPFAM" id="SSF53448">
    <property type="entry name" value="Nucleotide-diphospho-sugar transferases"/>
    <property type="match status" value="1"/>
</dbReference>
<dbReference type="InterPro" id="IPR001173">
    <property type="entry name" value="Glyco_trans_2-like"/>
</dbReference>
<proteinExistence type="inferred from homology"/>
<evidence type="ECO:0000259" key="5">
    <source>
        <dbReference type="Pfam" id="PF13632"/>
    </source>
</evidence>
<dbReference type="STRING" id="1136941.ACH46_07020"/>
<dbReference type="RefSeq" id="WP_062392279.1">
    <property type="nucleotide sequence ID" value="NZ_CP011853.1"/>
</dbReference>
<feature type="transmembrane region" description="Helical" evidence="4">
    <location>
        <begin position="269"/>
        <end position="290"/>
    </location>
</feature>
<accession>A0A0N9N115</accession>
<dbReference type="AlphaFoldDB" id="A0A0N9N115"/>
<dbReference type="PANTHER" id="PTHR43630:SF1">
    <property type="entry name" value="POLY-BETA-1,6-N-ACETYL-D-GLUCOSAMINE SYNTHASE"/>
    <property type="match status" value="1"/>
</dbReference>
<keyword evidence="4" id="KW-0472">Membrane</keyword>
<dbReference type="PATRIC" id="fig|1136941.3.peg.1440"/>
<evidence type="ECO:0000313" key="6">
    <source>
        <dbReference type="EMBL" id="ALG84298.1"/>
    </source>
</evidence>
<reference evidence="7" key="1">
    <citation type="submission" date="2015-06" db="EMBL/GenBank/DDBJ databases">
        <title>Complete genome sequence and metabolic analysis of phthalate degradation pathway in Gordonia sp. QH-11.</title>
        <authorList>
            <person name="Jin D."/>
            <person name="Kong X."/>
            <person name="Bai Z."/>
        </authorList>
    </citation>
    <scope>NUCLEOTIDE SEQUENCE [LARGE SCALE GENOMIC DNA]</scope>
    <source>
        <strain evidence="7">QH-11</strain>
    </source>
</reference>
<dbReference type="CDD" id="cd06423">
    <property type="entry name" value="CESA_like"/>
    <property type="match status" value="1"/>
</dbReference>
<evidence type="ECO:0000256" key="3">
    <source>
        <dbReference type="ARBA" id="ARBA00022679"/>
    </source>
</evidence>
<comment type="similarity">
    <text evidence="1">Belongs to the glycosyltransferase 2 family.</text>
</comment>
<dbReference type="PANTHER" id="PTHR43630">
    <property type="entry name" value="POLY-BETA-1,6-N-ACETYL-D-GLUCOSAMINE SYNTHASE"/>
    <property type="match status" value="1"/>
</dbReference>
<evidence type="ECO:0000313" key="7">
    <source>
        <dbReference type="Proteomes" id="UP000063789"/>
    </source>
</evidence>
<gene>
    <name evidence="6" type="ORF">ACH46_07020</name>
</gene>
<keyword evidence="7" id="KW-1185">Reference proteome</keyword>
<reference evidence="6 7" key="2">
    <citation type="journal article" date="2017" name="Int. J. Syst. Evol. Microbiol.">
        <title>Gordonia phthalatica sp. nov., a di-n-butyl phthalate-degrading bacterium isolated from activated sludge.</title>
        <authorList>
            <person name="Jin D."/>
            <person name="Kong X."/>
            <person name="Jia M."/>
            <person name="Yu X."/>
            <person name="Wang X."/>
            <person name="Zhuang X."/>
            <person name="Deng Y."/>
            <person name="Bai Z."/>
        </authorList>
    </citation>
    <scope>NUCLEOTIDE SEQUENCE [LARGE SCALE GENOMIC DNA]</scope>
    <source>
        <strain evidence="6 7">QH-11</strain>
    </source>
</reference>
<evidence type="ECO:0000256" key="1">
    <source>
        <dbReference type="ARBA" id="ARBA00006739"/>
    </source>
</evidence>
<feature type="domain" description="Glycosyltransferase 2-like" evidence="5">
    <location>
        <begin position="93"/>
        <end position="305"/>
    </location>
</feature>
<evidence type="ECO:0000256" key="2">
    <source>
        <dbReference type="ARBA" id="ARBA00022676"/>
    </source>
</evidence>
<dbReference type="InterPro" id="IPR029044">
    <property type="entry name" value="Nucleotide-diphossugar_trans"/>
</dbReference>
<evidence type="ECO:0000256" key="4">
    <source>
        <dbReference type="SAM" id="Phobius"/>
    </source>
</evidence>
<sequence>MLTVLVPAHKGGHVHGSDAQPQIIEMLDSLAAQTVVPDRIVVLINNCTDDTPELAAAAGAEVLHVPPNPHKKAGALNWWLDENLAVLETTDQILVMDADTILEPEFVENARKRIDSGYHAVGGVFLGKEGGGFVGMLQRNEYARYARDIERRNGRSLVLTGTATVFTIRALRHVVAGRESGLIPNSAASGERAQVYDTKALTEDNELTFALLHLGYKIIAPVECGLTTEVMETWGDLAKQRERWKRGAIENNRHYGLTRYTLNYWRLQLWGQIGIFVTIAYLATLVWAVASLSITVFWVWILVTAVYAVERFVTVVGRRGLRQGLIGFLIVVEMPYDIFLQGVQLKAIAASALHTRASW</sequence>